<accession>E3PRX2</accession>
<gene>
    <name evidence="1" type="ordered locus">CLOST_1506</name>
</gene>
<dbReference type="KEGG" id="cst:CLOST_1506"/>
<dbReference type="Proteomes" id="UP000007041">
    <property type="component" value="Chromosome"/>
</dbReference>
<proteinExistence type="predicted"/>
<dbReference type="BioCyc" id="CSTI499177:GJE9-1558-MONOMER"/>
<evidence type="ECO:0000313" key="2">
    <source>
        <dbReference type="Proteomes" id="UP000007041"/>
    </source>
</evidence>
<dbReference type="EMBL" id="FP565809">
    <property type="protein sequence ID" value="CBH21626.1"/>
    <property type="molecule type" value="Genomic_DNA"/>
</dbReference>
<keyword evidence="2" id="KW-1185">Reference proteome</keyword>
<organism evidence="1 2">
    <name type="scientific">Acetoanaerobium sticklandii (strain ATCC 12662 / DSM 519 / JCM 1433 / CCUG 9281 / NCIMB 10654 / HF)</name>
    <name type="common">Clostridium sticklandii</name>
    <dbReference type="NCBI Taxonomy" id="499177"/>
    <lineage>
        <taxon>Bacteria</taxon>
        <taxon>Bacillati</taxon>
        <taxon>Bacillota</taxon>
        <taxon>Clostridia</taxon>
        <taxon>Peptostreptococcales</taxon>
        <taxon>Filifactoraceae</taxon>
        <taxon>Acetoanaerobium</taxon>
    </lineage>
</organism>
<dbReference type="HOGENOM" id="CLU_2104783_0_0_9"/>
<reference evidence="2" key="1">
    <citation type="journal article" date="2010" name="BMC Genomics">
        <title>Clostridium sticklandii, a specialist in amino acid degradation:revisiting its metabolism through its genome sequence.</title>
        <authorList>
            <person name="Fonknechten N."/>
            <person name="Chaussonnerie S."/>
            <person name="Tricot S."/>
            <person name="Lajus A."/>
            <person name="Andreesen J.R."/>
            <person name="Perchat N."/>
            <person name="Pelletier E."/>
            <person name="Gouyvenoux M."/>
            <person name="Barbe V."/>
            <person name="Salanoubat M."/>
            <person name="Le Paslier D."/>
            <person name="Weissenbach J."/>
            <person name="Cohen G.N."/>
            <person name="Kreimeyer A."/>
        </authorList>
    </citation>
    <scope>NUCLEOTIDE SEQUENCE [LARGE SCALE GENOMIC DNA]</scope>
    <source>
        <strain evidence="2">ATCC 12662 / DSM 519 / JCM 1433 / CCUG 9281 / NCIMB 10654 / HF</strain>
    </source>
</reference>
<evidence type="ECO:0000313" key="1">
    <source>
        <dbReference type="EMBL" id="CBH21626.1"/>
    </source>
</evidence>
<name>E3PRX2_ACESD</name>
<dbReference type="AlphaFoldDB" id="E3PRX2"/>
<protein>
    <submittedName>
        <fullName evidence="1">Uncharacterized protein</fullName>
    </submittedName>
</protein>
<dbReference type="STRING" id="1511.CLOST_1506"/>
<sequence>MQIELSIIFSTVVALLGVYATYLKITTENKRLQEIREKEMMAEKEKQTERHIELRKSIEYIGVDVQSMTKKMDSMDTKFDSLDRRVTIVEESSKSAHKRIDGVEKKCELRNERRQ</sequence>